<dbReference type="InParanoid" id="A0A3P8VVE8"/>
<dbReference type="KEGG" id="csem:103392227"/>
<dbReference type="GO" id="GO:0016491">
    <property type="term" value="F:oxidoreductase activity"/>
    <property type="evidence" value="ECO:0007669"/>
    <property type="project" value="UniProtKB-KW"/>
</dbReference>
<dbReference type="Pfam" id="PF00106">
    <property type="entry name" value="adh_short"/>
    <property type="match status" value="1"/>
</dbReference>
<protein>
    <submittedName>
        <fullName evidence="4">Dehydrogenase/reductase (SDR family) member 9</fullName>
    </submittedName>
</protein>
<evidence type="ECO:0000256" key="2">
    <source>
        <dbReference type="ARBA" id="ARBA00023002"/>
    </source>
</evidence>
<evidence type="ECO:0000256" key="1">
    <source>
        <dbReference type="ARBA" id="ARBA00006484"/>
    </source>
</evidence>
<evidence type="ECO:0000313" key="4">
    <source>
        <dbReference type="Ensembl" id="ENSCSEP00000019208.1"/>
    </source>
</evidence>
<dbReference type="InterPro" id="IPR036291">
    <property type="entry name" value="NAD(P)-bd_dom_sf"/>
</dbReference>
<dbReference type="RefSeq" id="XP_008327026.1">
    <property type="nucleotide sequence ID" value="XM_008328804.3"/>
</dbReference>
<dbReference type="Proteomes" id="UP000265120">
    <property type="component" value="Chromosome 16"/>
</dbReference>
<dbReference type="GeneTree" id="ENSGT00940000158665"/>
<comment type="similarity">
    <text evidence="1 3">Belongs to the short-chain dehydrogenases/reductases (SDR) family.</text>
</comment>
<dbReference type="OMA" id="VAVWYLY"/>
<dbReference type="PRINTS" id="PR00080">
    <property type="entry name" value="SDRFAMILY"/>
</dbReference>
<dbReference type="GO" id="GO:0008202">
    <property type="term" value="P:steroid metabolic process"/>
    <property type="evidence" value="ECO:0007669"/>
    <property type="project" value="TreeGrafter"/>
</dbReference>
<dbReference type="AlphaFoldDB" id="A0A3P8VVE8"/>
<keyword evidence="5" id="KW-1185">Reference proteome</keyword>
<evidence type="ECO:0000313" key="5">
    <source>
        <dbReference type="Proteomes" id="UP000265120"/>
    </source>
</evidence>
<dbReference type="InterPro" id="IPR002347">
    <property type="entry name" value="SDR_fam"/>
</dbReference>
<dbReference type="RefSeq" id="XP_008327027.1">
    <property type="nucleotide sequence ID" value="XM_008328805.3"/>
</dbReference>
<organism evidence="4 5">
    <name type="scientific">Cynoglossus semilaevis</name>
    <name type="common">Tongue sole</name>
    <dbReference type="NCBI Taxonomy" id="244447"/>
    <lineage>
        <taxon>Eukaryota</taxon>
        <taxon>Metazoa</taxon>
        <taxon>Chordata</taxon>
        <taxon>Craniata</taxon>
        <taxon>Vertebrata</taxon>
        <taxon>Euteleostomi</taxon>
        <taxon>Actinopterygii</taxon>
        <taxon>Neopterygii</taxon>
        <taxon>Teleostei</taxon>
        <taxon>Neoteleostei</taxon>
        <taxon>Acanthomorphata</taxon>
        <taxon>Carangaria</taxon>
        <taxon>Pleuronectiformes</taxon>
        <taxon>Pleuronectoidei</taxon>
        <taxon>Cynoglossidae</taxon>
        <taxon>Cynoglossinae</taxon>
        <taxon>Cynoglossus</taxon>
    </lineage>
</organism>
<dbReference type="Ensembl" id="ENSCSET00000019444.1">
    <property type="protein sequence ID" value="ENSCSEP00000019208.1"/>
    <property type="gene ID" value="ENSCSEG00000012300.1"/>
</dbReference>
<dbReference type="PROSITE" id="PS00061">
    <property type="entry name" value="ADH_SHORT"/>
    <property type="match status" value="1"/>
</dbReference>
<reference evidence="4 5" key="1">
    <citation type="journal article" date="2014" name="Nat. Genet.">
        <title>Whole-genome sequence of a flatfish provides insights into ZW sex chromosome evolution and adaptation to a benthic lifestyle.</title>
        <authorList>
            <person name="Chen S."/>
            <person name="Zhang G."/>
            <person name="Shao C."/>
            <person name="Huang Q."/>
            <person name="Liu G."/>
            <person name="Zhang P."/>
            <person name="Song W."/>
            <person name="An N."/>
            <person name="Chalopin D."/>
            <person name="Volff J.N."/>
            <person name="Hong Y."/>
            <person name="Li Q."/>
            <person name="Sha Z."/>
            <person name="Zhou H."/>
            <person name="Xie M."/>
            <person name="Yu Q."/>
            <person name="Liu Y."/>
            <person name="Xiang H."/>
            <person name="Wang N."/>
            <person name="Wu K."/>
            <person name="Yang C."/>
            <person name="Zhou Q."/>
            <person name="Liao X."/>
            <person name="Yang L."/>
            <person name="Hu Q."/>
            <person name="Zhang J."/>
            <person name="Meng L."/>
            <person name="Jin L."/>
            <person name="Tian Y."/>
            <person name="Lian J."/>
            <person name="Yang J."/>
            <person name="Miao G."/>
            <person name="Liu S."/>
            <person name="Liang Z."/>
            <person name="Yan F."/>
            <person name="Li Y."/>
            <person name="Sun B."/>
            <person name="Zhang H."/>
            <person name="Zhang J."/>
            <person name="Zhu Y."/>
            <person name="Du M."/>
            <person name="Zhao Y."/>
            <person name="Schartl M."/>
            <person name="Tang Q."/>
            <person name="Wang J."/>
        </authorList>
    </citation>
    <scope>NUCLEOTIDE SEQUENCE</scope>
</reference>
<sequence>MFVFVVGLVVAWFAYRWYKETKRISNREDKYVYITGCDSGFGNLLARHLDQLGFNVIAGCYTEKGEDLLQKLSSHRLTTLHLDVADSSSVSKAAGVVQTLVGNKGLWALVNNAGVSLPVGPSDWLTIEDYKSLMAVNLFGVIDVTLSVLPLIKRVKGRVVNMASVHGRITPTGGPYCISKYGVESFNDGLRLNMAPFGVKVVCVEPGFFKTDMSDLELVKKNFKRLWDRLPQNVKDDYGHSFLGQICQRLDDKVKNLFDKDLMKVVRCMEHGICAVHPRTRYSPGWDSKFFWLPLSYAPTWISDRIFLRNSPKPKKSVL</sequence>
<dbReference type="OrthoDB" id="5296at2759"/>
<dbReference type="GeneID" id="103392227"/>
<accession>A0A3P8VVE8</accession>
<name>A0A3P8VVE8_CYNSE</name>
<reference evidence="4" key="3">
    <citation type="submission" date="2025-09" db="UniProtKB">
        <authorList>
            <consortium name="Ensembl"/>
        </authorList>
    </citation>
    <scope>IDENTIFICATION</scope>
</reference>
<dbReference type="Gene3D" id="3.40.50.720">
    <property type="entry name" value="NAD(P)-binding Rossmann-like Domain"/>
    <property type="match status" value="1"/>
</dbReference>
<dbReference type="STRING" id="244447.ENSCSEP00000019208"/>
<dbReference type="PANTHER" id="PTHR43313:SF52">
    <property type="entry name" value="DEHYDROGENASE_REDUCTASE (SDR FAMILY) MEMBER 9"/>
    <property type="match status" value="1"/>
</dbReference>
<evidence type="ECO:0000256" key="3">
    <source>
        <dbReference type="RuleBase" id="RU000363"/>
    </source>
</evidence>
<proteinExistence type="inferred from homology"/>
<dbReference type="FunFam" id="3.40.50.720:FF:000074">
    <property type="entry name" value="Retinol dehydrogenase type 1"/>
    <property type="match status" value="1"/>
</dbReference>
<dbReference type="PRINTS" id="PR00081">
    <property type="entry name" value="GDHRDH"/>
</dbReference>
<dbReference type="InterPro" id="IPR020904">
    <property type="entry name" value="Sc_DH/Rdtase_CS"/>
</dbReference>
<dbReference type="SUPFAM" id="SSF51735">
    <property type="entry name" value="NAD(P)-binding Rossmann-fold domains"/>
    <property type="match status" value="1"/>
</dbReference>
<keyword evidence="2" id="KW-0560">Oxidoreductase</keyword>
<dbReference type="PANTHER" id="PTHR43313">
    <property type="entry name" value="SHORT-CHAIN DEHYDROGENASE/REDUCTASE FAMILY 9C"/>
    <property type="match status" value="1"/>
</dbReference>
<reference evidence="4" key="2">
    <citation type="submission" date="2025-08" db="UniProtKB">
        <authorList>
            <consortium name="Ensembl"/>
        </authorList>
    </citation>
    <scope>IDENTIFICATION</scope>
</reference>